<dbReference type="InterPro" id="IPR052729">
    <property type="entry name" value="Acyl/Acetyltrans_Enzymes"/>
</dbReference>
<dbReference type="PROSITE" id="PS51186">
    <property type="entry name" value="GNAT"/>
    <property type="match status" value="1"/>
</dbReference>
<evidence type="ECO:0000259" key="1">
    <source>
        <dbReference type="PROSITE" id="PS51186"/>
    </source>
</evidence>
<dbReference type="RefSeq" id="XP_006821012.1">
    <property type="nucleotide sequence ID" value="XM_006820949.1"/>
</dbReference>
<dbReference type="CDD" id="cd04301">
    <property type="entry name" value="NAT_SF"/>
    <property type="match status" value="1"/>
</dbReference>
<dbReference type="Gene3D" id="3.40.630.30">
    <property type="match status" value="1"/>
</dbReference>
<accession>A0ABM0MLX1</accession>
<dbReference type="InterPro" id="IPR000182">
    <property type="entry name" value="GNAT_dom"/>
</dbReference>
<dbReference type="Gene3D" id="3.40.630.90">
    <property type="match status" value="1"/>
</dbReference>
<organism evidence="2 3">
    <name type="scientific">Saccoglossus kowalevskii</name>
    <name type="common">Acorn worm</name>
    <dbReference type="NCBI Taxonomy" id="10224"/>
    <lineage>
        <taxon>Eukaryota</taxon>
        <taxon>Metazoa</taxon>
        <taxon>Hemichordata</taxon>
        <taxon>Enteropneusta</taxon>
        <taxon>Harrimaniidae</taxon>
        <taxon>Saccoglossus</taxon>
    </lineage>
</organism>
<keyword evidence="2" id="KW-1185">Reference proteome</keyword>
<dbReference type="PANTHER" id="PTHR47237:SF1">
    <property type="entry name" value="SLL0310 PROTEIN"/>
    <property type="match status" value="1"/>
</dbReference>
<dbReference type="InterPro" id="IPR041496">
    <property type="entry name" value="YitH/HolE_GNAT"/>
</dbReference>
<reference evidence="3" key="1">
    <citation type="submission" date="2025-08" db="UniProtKB">
        <authorList>
            <consortium name="RefSeq"/>
        </authorList>
    </citation>
    <scope>IDENTIFICATION</scope>
    <source>
        <tissue evidence="3">Testes</tissue>
    </source>
</reference>
<dbReference type="InterPro" id="IPR016181">
    <property type="entry name" value="Acyl_CoA_acyltransferase"/>
</dbReference>
<gene>
    <name evidence="3" type="primary">LOC102807234</name>
</gene>
<evidence type="ECO:0000313" key="2">
    <source>
        <dbReference type="Proteomes" id="UP000694865"/>
    </source>
</evidence>
<dbReference type="Proteomes" id="UP000694865">
    <property type="component" value="Unplaced"/>
</dbReference>
<dbReference type="Pfam" id="PF00583">
    <property type="entry name" value="Acetyltransf_1"/>
    <property type="match status" value="1"/>
</dbReference>
<proteinExistence type="predicted"/>
<protein>
    <submittedName>
        <fullName evidence="3">Uncharacterized protein LOC102807234</fullName>
    </submittedName>
</protein>
<dbReference type="Pfam" id="PF18014">
    <property type="entry name" value="Acetyltransf_18"/>
    <property type="match status" value="1"/>
</dbReference>
<dbReference type="PANTHER" id="PTHR47237">
    <property type="entry name" value="SLL0310 PROTEIN"/>
    <property type="match status" value="1"/>
</dbReference>
<feature type="domain" description="N-acetyltransferase" evidence="1">
    <location>
        <begin position="27"/>
        <end position="163"/>
    </location>
</feature>
<sequence>MLVAHLIRYSLRRFTWKTFLPKRHLCSSVRVAPMPLAEVMSILPQAAREGSSPTPYESQTVSMCNDGGLFVAVGNTGQVIGTVSAMKYSESLGHIGYYYIDPDYRGKEVEEQLWQKAVGYLGNQCNIGIDIKPSQLEELKKKGFTESWRNCRYKGLGSSLLAEFINTEHIRPLTRLSLNDMVEYDCKVSTVERRLLIQRWSNTPKPGGAYAAIKEGRILGYGVIRPCIEGFLIGPLYADNTALTQALLLTLFALVPNADIYIDSPIDNPSFIHLLTKDMQMEPVFETVRMYSKGNPGIPLQKMFALSGIELG</sequence>
<dbReference type="SUPFAM" id="SSF55729">
    <property type="entry name" value="Acyl-CoA N-acyltransferases (Nat)"/>
    <property type="match status" value="1"/>
</dbReference>
<evidence type="ECO:0000313" key="3">
    <source>
        <dbReference type="RefSeq" id="XP_006821012.1"/>
    </source>
</evidence>
<name>A0ABM0MLX1_SACKO</name>
<dbReference type="GeneID" id="102807234"/>